<accession>M2TI97</accession>
<dbReference type="Proteomes" id="UP000016934">
    <property type="component" value="Unassembled WGS sequence"/>
</dbReference>
<proteinExistence type="predicted"/>
<dbReference type="Pfam" id="PF19259">
    <property type="entry name" value="Ty3_capsid"/>
    <property type="match status" value="1"/>
</dbReference>
<gene>
    <name evidence="2" type="ORF">COCSADRAFT_77287</name>
</gene>
<dbReference type="HOGENOM" id="CLU_206083_0_0_1"/>
<dbReference type="AlphaFoldDB" id="M2TI97"/>
<sequence length="66" mass="7707">LMAISNERPLKKPKMATLEKYDGSRTELRTFLTNIDLYCEFNEVPNDQEKILMASTHMKGRALSWM</sequence>
<feature type="non-terminal residue" evidence="2">
    <location>
        <position position="1"/>
    </location>
</feature>
<dbReference type="RefSeq" id="XP_007694420.1">
    <property type="nucleotide sequence ID" value="XM_007696230.1"/>
</dbReference>
<dbReference type="EMBL" id="KB445637">
    <property type="protein sequence ID" value="EMD68946.1"/>
    <property type="molecule type" value="Genomic_DNA"/>
</dbReference>
<reference evidence="2 3" key="1">
    <citation type="journal article" date="2012" name="PLoS Pathog.">
        <title>Diverse lifestyles and strategies of plant pathogenesis encoded in the genomes of eighteen Dothideomycetes fungi.</title>
        <authorList>
            <person name="Ohm R.A."/>
            <person name="Feau N."/>
            <person name="Henrissat B."/>
            <person name="Schoch C.L."/>
            <person name="Horwitz B.A."/>
            <person name="Barry K.W."/>
            <person name="Condon B.J."/>
            <person name="Copeland A.C."/>
            <person name="Dhillon B."/>
            <person name="Glaser F."/>
            <person name="Hesse C.N."/>
            <person name="Kosti I."/>
            <person name="LaButti K."/>
            <person name="Lindquist E.A."/>
            <person name="Lucas S."/>
            <person name="Salamov A.A."/>
            <person name="Bradshaw R.E."/>
            <person name="Ciuffetti L."/>
            <person name="Hamelin R.C."/>
            <person name="Kema G.H.J."/>
            <person name="Lawrence C."/>
            <person name="Scott J.A."/>
            <person name="Spatafora J.W."/>
            <person name="Turgeon B.G."/>
            <person name="de Wit P.J.G.M."/>
            <person name="Zhong S."/>
            <person name="Goodwin S.B."/>
            <person name="Grigoriev I.V."/>
        </authorList>
    </citation>
    <scope>NUCLEOTIDE SEQUENCE [LARGE SCALE GENOMIC DNA]</scope>
    <source>
        <strain evidence="3">ND90Pr / ATCC 201652</strain>
    </source>
</reference>
<dbReference type="KEGG" id="bsc:COCSADRAFT_77287"/>
<keyword evidence="3" id="KW-1185">Reference proteome</keyword>
<organism evidence="2 3">
    <name type="scientific">Cochliobolus sativus (strain ND90Pr / ATCC 201652)</name>
    <name type="common">Common root rot and spot blotch fungus</name>
    <name type="synonym">Bipolaris sorokiniana</name>
    <dbReference type="NCBI Taxonomy" id="665912"/>
    <lineage>
        <taxon>Eukaryota</taxon>
        <taxon>Fungi</taxon>
        <taxon>Dikarya</taxon>
        <taxon>Ascomycota</taxon>
        <taxon>Pezizomycotina</taxon>
        <taxon>Dothideomycetes</taxon>
        <taxon>Pleosporomycetidae</taxon>
        <taxon>Pleosporales</taxon>
        <taxon>Pleosporineae</taxon>
        <taxon>Pleosporaceae</taxon>
        <taxon>Bipolaris</taxon>
    </lineage>
</organism>
<dbReference type="InterPro" id="IPR045358">
    <property type="entry name" value="Ty3_capsid"/>
</dbReference>
<reference evidence="3" key="2">
    <citation type="journal article" date="2013" name="PLoS Genet.">
        <title>Comparative genome structure, secondary metabolite, and effector coding capacity across Cochliobolus pathogens.</title>
        <authorList>
            <person name="Condon B.J."/>
            <person name="Leng Y."/>
            <person name="Wu D."/>
            <person name="Bushley K.E."/>
            <person name="Ohm R.A."/>
            <person name="Otillar R."/>
            <person name="Martin J."/>
            <person name="Schackwitz W."/>
            <person name="Grimwood J."/>
            <person name="MohdZainudin N."/>
            <person name="Xue C."/>
            <person name="Wang R."/>
            <person name="Manning V.A."/>
            <person name="Dhillon B."/>
            <person name="Tu Z.J."/>
            <person name="Steffenson B.J."/>
            <person name="Salamov A."/>
            <person name="Sun H."/>
            <person name="Lowry S."/>
            <person name="LaButti K."/>
            <person name="Han J."/>
            <person name="Copeland A."/>
            <person name="Lindquist E."/>
            <person name="Barry K."/>
            <person name="Schmutz J."/>
            <person name="Baker S.E."/>
            <person name="Ciuffetti L.M."/>
            <person name="Grigoriev I.V."/>
            <person name="Zhong S."/>
            <person name="Turgeon B.G."/>
        </authorList>
    </citation>
    <scope>NUCLEOTIDE SEQUENCE [LARGE SCALE GENOMIC DNA]</scope>
    <source>
        <strain evidence="3">ND90Pr / ATCC 201652</strain>
    </source>
</reference>
<dbReference type="GeneID" id="19140606"/>
<evidence type="ECO:0000313" key="2">
    <source>
        <dbReference type="EMBL" id="EMD68946.1"/>
    </source>
</evidence>
<evidence type="ECO:0000259" key="1">
    <source>
        <dbReference type="Pfam" id="PF19259"/>
    </source>
</evidence>
<evidence type="ECO:0000313" key="3">
    <source>
        <dbReference type="Proteomes" id="UP000016934"/>
    </source>
</evidence>
<dbReference type="OrthoDB" id="3808780at2759"/>
<feature type="domain" description="Ty3 transposon capsid-like protein" evidence="1">
    <location>
        <begin position="15"/>
        <end position="65"/>
    </location>
</feature>
<name>M2TI97_COCSN</name>
<protein>
    <recommendedName>
        <fullName evidence="1">Ty3 transposon capsid-like protein domain-containing protein</fullName>
    </recommendedName>
</protein>